<accession>A0ABM7WS49</accession>
<dbReference type="GO" id="GO:0008483">
    <property type="term" value="F:transaminase activity"/>
    <property type="evidence" value="ECO:0007669"/>
    <property type="project" value="UniProtKB-KW"/>
</dbReference>
<gene>
    <name evidence="4" type="ORF">AMOR_12920</name>
</gene>
<feature type="compositionally biased region" description="Low complexity" evidence="3">
    <location>
        <begin position="373"/>
        <end position="394"/>
    </location>
</feature>
<evidence type="ECO:0000256" key="1">
    <source>
        <dbReference type="ARBA" id="ARBA00037999"/>
    </source>
</evidence>
<dbReference type="PANTHER" id="PTHR30244:SF34">
    <property type="entry name" value="DTDP-4-AMINO-4,6-DIDEOXYGALACTOSE TRANSAMINASE"/>
    <property type="match status" value="1"/>
</dbReference>
<dbReference type="InterPro" id="IPR015421">
    <property type="entry name" value="PyrdxlP-dep_Trfase_major"/>
</dbReference>
<reference evidence="5" key="1">
    <citation type="journal article" date="2022" name="Int. J. Syst. Evol. Microbiol.">
        <title>Anaeromyxobacter oryzae sp. nov., Anaeromyxobacter diazotrophicus sp. nov. and Anaeromyxobacter paludicola sp. nov., isolated from paddy soils.</title>
        <authorList>
            <person name="Itoh H."/>
            <person name="Xu Z."/>
            <person name="Mise K."/>
            <person name="Masuda Y."/>
            <person name="Ushijima N."/>
            <person name="Hayakawa C."/>
            <person name="Shiratori Y."/>
            <person name="Senoo K."/>
        </authorList>
    </citation>
    <scope>NUCLEOTIDE SEQUENCE [LARGE SCALE GENOMIC DNA]</scope>
    <source>
        <strain evidence="5">Red232</strain>
    </source>
</reference>
<evidence type="ECO:0000256" key="3">
    <source>
        <dbReference type="SAM" id="MobiDB-lite"/>
    </source>
</evidence>
<evidence type="ECO:0000313" key="5">
    <source>
        <dbReference type="Proteomes" id="UP001162891"/>
    </source>
</evidence>
<dbReference type="InterPro" id="IPR015424">
    <property type="entry name" value="PyrdxlP-dep_Trfase"/>
</dbReference>
<dbReference type="Pfam" id="PF01041">
    <property type="entry name" value="DegT_DnrJ_EryC1"/>
    <property type="match status" value="1"/>
</dbReference>
<evidence type="ECO:0000256" key="2">
    <source>
        <dbReference type="RuleBase" id="RU004508"/>
    </source>
</evidence>
<proteinExistence type="inferred from homology"/>
<comment type="similarity">
    <text evidence="1 2">Belongs to the DegT/DnrJ/EryC1 family.</text>
</comment>
<dbReference type="InterPro" id="IPR015422">
    <property type="entry name" value="PyrdxlP-dep_Trfase_small"/>
</dbReference>
<feature type="region of interest" description="Disordered" evidence="3">
    <location>
        <begin position="373"/>
        <end position="402"/>
    </location>
</feature>
<dbReference type="SUPFAM" id="SSF53383">
    <property type="entry name" value="PLP-dependent transferases"/>
    <property type="match status" value="1"/>
</dbReference>
<keyword evidence="5" id="KW-1185">Reference proteome</keyword>
<keyword evidence="4" id="KW-0032">Aminotransferase</keyword>
<evidence type="ECO:0000313" key="4">
    <source>
        <dbReference type="EMBL" id="BDG02296.1"/>
    </source>
</evidence>
<organism evidence="4 5">
    <name type="scientific">Anaeromyxobacter oryzae</name>
    <dbReference type="NCBI Taxonomy" id="2918170"/>
    <lineage>
        <taxon>Bacteria</taxon>
        <taxon>Pseudomonadati</taxon>
        <taxon>Myxococcota</taxon>
        <taxon>Myxococcia</taxon>
        <taxon>Myxococcales</taxon>
        <taxon>Cystobacterineae</taxon>
        <taxon>Anaeromyxobacteraceae</taxon>
        <taxon>Anaeromyxobacter</taxon>
    </lineage>
</organism>
<dbReference type="RefSeq" id="WP_248359826.1">
    <property type="nucleotide sequence ID" value="NZ_AP025591.1"/>
</dbReference>
<name>A0ABM7WS49_9BACT</name>
<dbReference type="PANTHER" id="PTHR30244">
    <property type="entry name" value="TRANSAMINASE"/>
    <property type="match status" value="1"/>
</dbReference>
<dbReference type="EMBL" id="AP025591">
    <property type="protein sequence ID" value="BDG02296.1"/>
    <property type="molecule type" value="Genomic_DNA"/>
</dbReference>
<keyword evidence="4" id="KW-0808">Transferase</keyword>
<sequence>MSRIHLSVPHLGRQELRYVHEAFESNWVSTVGPQLDAFERALSSRIGRPAVALASGTAAIHLGLRLLGVGPGDEVLASDFTFVASVNPIRYLGATPVLVDSDPGTWMMSPERLAEALEDRGRRGRRPRAVVVVHLYGQCADMDALGEVCARHGVPILEDAAEALGATYKGQPAGSMGEVAAFSFNGNKIVTSSGGGMLVARRPEWVERARFWSTQARDPGVAYHHSEMGFNYRLSNVLAAIGRGQLEVLDERVRQRRAVAFRYRDAFADLPGLALMPQAPYGLHTNWLSCFLVDPDRLGATRDDLLAALDAADVEARPLWKPMHLQPLYADCDRYGGDVAERLFELGLCLPSSSNLSLEAQRRVIDVVRDVAGAPRRPGRSPGAAPAADGAGPRIDVPHHRQ</sequence>
<keyword evidence="2" id="KW-0663">Pyridoxal phosphate</keyword>
<protein>
    <submittedName>
        <fullName evidence="4">Pyridoxal phosphate-dependent aminotransferase</fullName>
    </submittedName>
</protein>
<dbReference type="Gene3D" id="3.40.640.10">
    <property type="entry name" value="Type I PLP-dependent aspartate aminotransferase-like (Major domain)"/>
    <property type="match status" value="1"/>
</dbReference>
<dbReference type="PIRSF" id="PIRSF000390">
    <property type="entry name" value="PLP_StrS"/>
    <property type="match status" value="1"/>
</dbReference>
<dbReference type="CDD" id="cd00616">
    <property type="entry name" value="AHBA_syn"/>
    <property type="match status" value="1"/>
</dbReference>
<dbReference type="Proteomes" id="UP001162891">
    <property type="component" value="Chromosome"/>
</dbReference>
<dbReference type="InterPro" id="IPR000653">
    <property type="entry name" value="DegT/StrS_aminotransferase"/>
</dbReference>
<dbReference type="Gene3D" id="3.90.1150.10">
    <property type="entry name" value="Aspartate Aminotransferase, domain 1"/>
    <property type="match status" value="1"/>
</dbReference>